<dbReference type="AlphaFoldDB" id="A0A0G0MFB9"/>
<dbReference type="SUPFAM" id="SSF143120">
    <property type="entry name" value="YefM-like"/>
    <property type="match status" value="1"/>
</dbReference>
<dbReference type="EMBL" id="LBUX01000043">
    <property type="protein sequence ID" value="KKQ72439.1"/>
    <property type="molecule type" value="Genomic_DNA"/>
</dbReference>
<evidence type="ECO:0000313" key="4">
    <source>
        <dbReference type="Proteomes" id="UP000034498"/>
    </source>
</evidence>
<accession>A0A0G0MFB9</accession>
<protein>
    <recommendedName>
        <fullName evidence="2">Antitoxin</fullName>
    </recommendedName>
</protein>
<evidence type="ECO:0000256" key="1">
    <source>
        <dbReference type="ARBA" id="ARBA00009981"/>
    </source>
</evidence>
<dbReference type="Proteomes" id="UP000034498">
    <property type="component" value="Unassembled WGS sequence"/>
</dbReference>
<comment type="similarity">
    <text evidence="1 2">Belongs to the phD/YefM antitoxin family.</text>
</comment>
<name>A0A0G0MFB9_9BACT</name>
<comment type="function">
    <text evidence="2">Antitoxin component of a type II toxin-antitoxin (TA) system.</text>
</comment>
<evidence type="ECO:0000256" key="2">
    <source>
        <dbReference type="RuleBase" id="RU362080"/>
    </source>
</evidence>
<organism evidence="3 4">
    <name type="scientific">Berkelbacteria bacterium GW2011_GWB1_38_5</name>
    <dbReference type="NCBI Taxonomy" id="1618336"/>
    <lineage>
        <taxon>Bacteria</taxon>
        <taxon>Candidatus Berkelbacteria</taxon>
    </lineage>
</organism>
<reference evidence="3 4" key="1">
    <citation type="journal article" date="2015" name="Nature">
        <title>rRNA introns, odd ribosomes, and small enigmatic genomes across a large radiation of phyla.</title>
        <authorList>
            <person name="Brown C.T."/>
            <person name="Hug L.A."/>
            <person name="Thomas B.C."/>
            <person name="Sharon I."/>
            <person name="Castelle C.J."/>
            <person name="Singh A."/>
            <person name="Wilkins M.J."/>
            <person name="Williams K.H."/>
            <person name="Banfield J.F."/>
        </authorList>
    </citation>
    <scope>NUCLEOTIDE SEQUENCE [LARGE SCALE GENOMIC DNA]</scope>
</reference>
<sequence length="55" mass="6261">MYDPLKVSLENIIPLTEARDHFSQIVAEVQKDKLYVLTKGGKPAVDRRGDQRGTY</sequence>
<dbReference type="Pfam" id="PF02604">
    <property type="entry name" value="PhdYeFM_antitox"/>
    <property type="match status" value="1"/>
</dbReference>
<evidence type="ECO:0000313" key="3">
    <source>
        <dbReference type="EMBL" id="KKQ72439.1"/>
    </source>
</evidence>
<proteinExistence type="inferred from homology"/>
<dbReference type="Gene3D" id="3.40.1620.10">
    <property type="entry name" value="YefM-like domain"/>
    <property type="match status" value="1"/>
</dbReference>
<dbReference type="InterPro" id="IPR006442">
    <property type="entry name" value="Antitoxin_Phd/YefM"/>
</dbReference>
<dbReference type="NCBIfam" id="TIGR01552">
    <property type="entry name" value="phd_fam"/>
    <property type="match status" value="1"/>
</dbReference>
<dbReference type="InterPro" id="IPR036165">
    <property type="entry name" value="YefM-like_sf"/>
</dbReference>
<gene>
    <name evidence="3" type="ORF">US94_C0043G0004</name>
</gene>
<comment type="caution">
    <text evidence="3">The sequence shown here is derived from an EMBL/GenBank/DDBJ whole genome shotgun (WGS) entry which is preliminary data.</text>
</comment>